<proteinExistence type="predicted"/>
<organism evidence="1 2">
    <name type="scientific">Nicotiana tabacum</name>
    <name type="common">Common tobacco</name>
    <dbReference type="NCBI Taxonomy" id="4097"/>
    <lineage>
        <taxon>Eukaryota</taxon>
        <taxon>Viridiplantae</taxon>
        <taxon>Streptophyta</taxon>
        <taxon>Embryophyta</taxon>
        <taxon>Tracheophyta</taxon>
        <taxon>Spermatophyta</taxon>
        <taxon>Magnoliopsida</taxon>
        <taxon>eudicotyledons</taxon>
        <taxon>Gunneridae</taxon>
        <taxon>Pentapetalae</taxon>
        <taxon>asterids</taxon>
        <taxon>lamiids</taxon>
        <taxon>Solanales</taxon>
        <taxon>Solanaceae</taxon>
        <taxon>Nicotianoideae</taxon>
        <taxon>Nicotianeae</taxon>
        <taxon>Nicotiana</taxon>
    </lineage>
</organism>
<evidence type="ECO:0000313" key="2">
    <source>
        <dbReference type="RefSeq" id="XP_075110418.1"/>
    </source>
</evidence>
<gene>
    <name evidence="2" type="primary">LOC142181303</name>
</gene>
<evidence type="ECO:0000313" key="1">
    <source>
        <dbReference type="Proteomes" id="UP000790787"/>
    </source>
</evidence>
<name>A0AC58ULQ1_TOBAC</name>
<accession>A0AC58ULQ1</accession>
<sequence>MVYGFNEQAIRRKLWEDINQIGAKMDEPWAVMGDFNCILNREERIGSRVTMAKTRDFKQCIEACGLKELRSSGAFFTWNNKQEGDSRVYSRIDKVLVNTECMTELSPSEVRFMHKGTYDHCPTIINWEGGNVKRKKLFRYFNMWSILPEFQIRVQEVRKKEIHGTKMYQLIGKLNRTKSVLMKLNKERFSDVEKRAEATMEQLT</sequence>
<keyword evidence="1" id="KW-1185">Reference proteome</keyword>
<reference evidence="1" key="1">
    <citation type="journal article" date="2014" name="Nat. Commun.">
        <title>The tobacco genome sequence and its comparison with those of tomato and potato.</title>
        <authorList>
            <person name="Sierro N."/>
            <person name="Battey J.N."/>
            <person name="Ouadi S."/>
            <person name="Bakaher N."/>
            <person name="Bovet L."/>
            <person name="Willig A."/>
            <person name="Goepfert S."/>
            <person name="Peitsch M.C."/>
            <person name="Ivanov N.V."/>
        </authorList>
    </citation>
    <scope>NUCLEOTIDE SEQUENCE [LARGE SCALE GENOMIC DNA]</scope>
</reference>
<protein>
    <submittedName>
        <fullName evidence="2">Uncharacterized protein LOC142181303</fullName>
    </submittedName>
</protein>
<dbReference type="RefSeq" id="XP_075110418.1">
    <property type="nucleotide sequence ID" value="XM_075254317.1"/>
</dbReference>
<dbReference type="Proteomes" id="UP000790787">
    <property type="component" value="Chromosome 5"/>
</dbReference>
<reference evidence="2" key="2">
    <citation type="submission" date="2025-08" db="UniProtKB">
        <authorList>
            <consortium name="RefSeq"/>
        </authorList>
    </citation>
    <scope>IDENTIFICATION</scope>
    <source>
        <tissue evidence="2">Leaf</tissue>
    </source>
</reference>